<name>A0A9P4PR81_9PLEO</name>
<evidence type="ECO:0000313" key="2">
    <source>
        <dbReference type="Proteomes" id="UP000799764"/>
    </source>
</evidence>
<gene>
    <name evidence="1" type="ORF">P171DRAFT_428788</name>
</gene>
<dbReference type="OrthoDB" id="4424523at2759"/>
<proteinExistence type="predicted"/>
<comment type="caution">
    <text evidence="1">The sequence shown here is derived from an EMBL/GenBank/DDBJ whole genome shotgun (WGS) entry which is preliminary data.</text>
</comment>
<dbReference type="Proteomes" id="UP000799764">
    <property type="component" value="Unassembled WGS sequence"/>
</dbReference>
<reference evidence="1" key="1">
    <citation type="journal article" date="2020" name="Stud. Mycol.">
        <title>101 Dothideomycetes genomes: a test case for predicting lifestyles and emergence of pathogens.</title>
        <authorList>
            <person name="Haridas S."/>
            <person name="Albert R."/>
            <person name="Binder M."/>
            <person name="Bloem J."/>
            <person name="Labutti K."/>
            <person name="Salamov A."/>
            <person name="Andreopoulos B."/>
            <person name="Baker S."/>
            <person name="Barry K."/>
            <person name="Bills G."/>
            <person name="Bluhm B."/>
            <person name="Cannon C."/>
            <person name="Castanera R."/>
            <person name="Culley D."/>
            <person name="Daum C."/>
            <person name="Ezra D."/>
            <person name="Gonzalez J."/>
            <person name="Henrissat B."/>
            <person name="Kuo A."/>
            <person name="Liang C."/>
            <person name="Lipzen A."/>
            <person name="Lutzoni F."/>
            <person name="Magnuson J."/>
            <person name="Mondo S."/>
            <person name="Nolan M."/>
            <person name="Ohm R."/>
            <person name="Pangilinan J."/>
            <person name="Park H.-J."/>
            <person name="Ramirez L."/>
            <person name="Alfaro M."/>
            <person name="Sun H."/>
            <person name="Tritt A."/>
            <person name="Yoshinaga Y."/>
            <person name="Zwiers L.-H."/>
            <person name="Turgeon B."/>
            <person name="Goodwin S."/>
            <person name="Spatafora J."/>
            <person name="Crous P."/>
            <person name="Grigoriev I."/>
        </authorList>
    </citation>
    <scope>NUCLEOTIDE SEQUENCE</scope>
    <source>
        <strain evidence="1">CBS 690.94</strain>
    </source>
</reference>
<evidence type="ECO:0000313" key="1">
    <source>
        <dbReference type="EMBL" id="KAF2448770.1"/>
    </source>
</evidence>
<accession>A0A9P4PR81</accession>
<protein>
    <submittedName>
        <fullName evidence="1">Uncharacterized protein</fullName>
    </submittedName>
</protein>
<dbReference type="AlphaFoldDB" id="A0A9P4PR81"/>
<sequence>MFPLLSTLKHQLNGRKWGYVIFRCTYGDDASWDRFMAYLQAKVRDALETEGADDMYEQLDWKVQEDMSLWDASPETVKTRFQEWLKEHEDDDSVVGTRSHACIMIDRAVLDALEDLHDDIDVEDYDESGAIWVHMISSYEVEKPTRVGVDYLIPTAYTEIELDGWYNVELQEGEDVARPGAWGRYVED</sequence>
<organism evidence="1 2">
    <name type="scientific">Karstenula rhodostoma CBS 690.94</name>
    <dbReference type="NCBI Taxonomy" id="1392251"/>
    <lineage>
        <taxon>Eukaryota</taxon>
        <taxon>Fungi</taxon>
        <taxon>Dikarya</taxon>
        <taxon>Ascomycota</taxon>
        <taxon>Pezizomycotina</taxon>
        <taxon>Dothideomycetes</taxon>
        <taxon>Pleosporomycetidae</taxon>
        <taxon>Pleosporales</taxon>
        <taxon>Massarineae</taxon>
        <taxon>Didymosphaeriaceae</taxon>
        <taxon>Karstenula</taxon>
    </lineage>
</organism>
<dbReference type="EMBL" id="MU001495">
    <property type="protein sequence ID" value="KAF2448770.1"/>
    <property type="molecule type" value="Genomic_DNA"/>
</dbReference>
<keyword evidence="2" id="KW-1185">Reference proteome</keyword>